<name>A0A6G1SDW1_9ACAR</name>
<evidence type="ECO:0000256" key="2">
    <source>
        <dbReference type="ARBA" id="ARBA00023128"/>
    </source>
</evidence>
<evidence type="ECO:0000256" key="4">
    <source>
        <dbReference type="ARBA" id="ARBA00040060"/>
    </source>
</evidence>
<reference evidence="7" key="1">
    <citation type="submission" date="2018-10" db="EMBL/GenBank/DDBJ databases">
        <title>Transcriptome assembly of Aceria tosichella (Wheat curl mite) Type 2.</title>
        <authorList>
            <person name="Scully E.D."/>
            <person name="Geib S.M."/>
            <person name="Palmer N.A."/>
            <person name="Gupta A.K."/>
            <person name="Sarath G."/>
            <person name="Tatineni S."/>
        </authorList>
    </citation>
    <scope>NUCLEOTIDE SEQUENCE</scope>
    <source>
        <strain evidence="7">LincolnNE</strain>
    </source>
</reference>
<dbReference type="CDD" id="cd00926">
    <property type="entry name" value="Cyt_c_Oxidase_VIb"/>
    <property type="match status" value="1"/>
</dbReference>
<keyword evidence="3" id="KW-1015">Disulfide bond</keyword>
<evidence type="ECO:0000256" key="3">
    <source>
        <dbReference type="ARBA" id="ARBA00023157"/>
    </source>
</evidence>
<dbReference type="GO" id="GO:0045277">
    <property type="term" value="C:respiratory chain complex IV"/>
    <property type="evidence" value="ECO:0007669"/>
    <property type="project" value="InterPro"/>
</dbReference>
<dbReference type="Pfam" id="PF02297">
    <property type="entry name" value="COX6B"/>
    <property type="match status" value="1"/>
</dbReference>
<organism evidence="7">
    <name type="scientific">Aceria tosichella</name>
    <name type="common">wheat curl mite</name>
    <dbReference type="NCBI Taxonomy" id="561515"/>
    <lineage>
        <taxon>Eukaryota</taxon>
        <taxon>Metazoa</taxon>
        <taxon>Ecdysozoa</taxon>
        <taxon>Arthropoda</taxon>
        <taxon>Chelicerata</taxon>
        <taxon>Arachnida</taxon>
        <taxon>Acari</taxon>
        <taxon>Acariformes</taxon>
        <taxon>Trombidiformes</taxon>
        <taxon>Prostigmata</taxon>
        <taxon>Eupodina</taxon>
        <taxon>Eriophyoidea</taxon>
        <taxon>Eriophyidae</taxon>
        <taxon>Eriophyinae</taxon>
        <taxon>Aceriini</taxon>
        <taxon>Aceria</taxon>
    </lineage>
</organism>
<evidence type="ECO:0000256" key="1">
    <source>
        <dbReference type="ARBA" id="ARBA00004173"/>
    </source>
</evidence>
<gene>
    <name evidence="7" type="primary">COX6B1</name>
    <name evidence="7" type="ORF">g.15402</name>
</gene>
<dbReference type="PANTHER" id="PTHR11387">
    <property type="entry name" value="CYTOCHROME C OXIDASE SUBUNIT 6B"/>
    <property type="match status" value="1"/>
</dbReference>
<feature type="compositionally biased region" description="Polar residues" evidence="6">
    <location>
        <begin position="1"/>
        <end position="16"/>
    </location>
</feature>
<dbReference type="SUPFAM" id="SSF47694">
    <property type="entry name" value="Cytochrome c oxidase subunit h"/>
    <property type="match status" value="1"/>
</dbReference>
<sequence>MSIATMSTNPKSSAPSNGGDKIVDEEFREKYKKMVANFVPYDPRFPNQNQTRNCQTNYIDYYRCLNAKNGDEEYCGWYKNAYKQLCPPEWYEKWDEQRANGTFPIRDIS</sequence>
<feature type="region of interest" description="Disordered" evidence="6">
    <location>
        <begin position="1"/>
        <end position="22"/>
    </location>
</feature>
<dbReference type="InterPro" id="IPR048280">
    <property type="entry name" value="COX6B-like"/>
</dbReference>
<dbReference type="GO" id="GO:0005739">
    <property type="term" value="C:mitochondrion"/>
    <property type="evidence" value="ECO:0007669"/>
    <property type="project" value="UniProtKB-SubCell"/>
</dbReference>
<dbReference type="PROSITE" id="PS51808">
    <property type="entry name" value="CHCH"/>
    <property type="match status" value="1"/>
</dbReference>
<keyword evidence="2" id="KW-0496">Mitochondrion</keyword>
<dbReference type="InterPro" id="IPR003213">
    <property type="entry name" value="Cyt_c_oxidase_su6B"/>
</dbReference>
<comment type="subcellular location">
    <subcellularLocation>
        <location evidence="1">Mitochondrion</location>
    </subcellularLocation>
</comment>
<evidence type="ECO:0000256" key="6">
    <source>
        <dbReference type="SAM" id="MobiDB-lite"/>
    </source>
</evidence>
<dbReference type="Gene3D" id="1.10.10.140">
    <property type="entry name" value="Cytochrome c oxidase, subunit VIb"/>
    <property type="match status" value="1"/>
</dbReference>
<dbReference type="FunFam" id="1.10.10.140:FF:000001">
    <property type="entry name" value="Cytochrome c oxidase subunit 6B1"/>
    <property type="match status" value="1"/>
</dbReference>
<dbReference type="AlphaFoldDB" id="A0A6G1SDW1"/>
<dbReference type="EMBL" id="GGYP01003788">
    <property type="protein sequence ID" value="MDE48559.1"/>
    <property type="molecule type" value="Transcribed_RNA"/>
</dbReference>
<accession>A0A6G1SDW1</accession>
<evidence type="ECO:0000256" key="5">
    <source>
        <dbReference type="ARBA" id="ARBA00042114"/>
    </source>
</evidence>
<dbReference type="InterPro" id="IPR036549">
    <property type="entry name" value="CX6/COA6-like_sf"/>
</dbReference>
<protein>
    <recommendedName>
        <fullName evidence="4">Cytochrome c oxidase subunit 6B1</fullName>
    </recommendedName>
    <alternativeName>
        <fullName evidence="5">Cytochrome c oxidase subunit VIb isoform 1</fullName>
    </alternativeName>
</protein>
<evidence type="ECO:0000313" key="7">
    <source>
        <dbReference type="EMBL" id="MDE48559.1"/>
    </source>
</evidence>
<proteinExistence type="predicted"/>